<feature type="region of interest" description="Disordered" evidence="1">
    <location>
        <begin position="715"/>
        <end position="765"/>
    </location>
</feature>
<feature type="region of interest" description="Disordered" evidence="1">
    <location>
        <begin position="24"/>
        <end position="54"/>
    </location>
</feature>
<protein>
    <submittedName>
        <fullName evidence="2">Uncharacterized protein</fullName>
    </submittedName>
</protein>
<sequence length="765" mass="82126">MFGWCVAAPIGEAVDSQEIVIEDKKKGKKKQAAEVLNPSPGEQKGGDATESSKPRTKLQACLDSHFSSVDALRTEPVPSWCSSLVREDGTLACSICSAVVRPSDGFHAFEEKDGKKKAKPHAACRECYTGHVGASALQYKSLSVLCDWMEKSGVELVDLDKLAERKPGVLTREALRDIDGGELFFSNFKRLQQGGDLILKRSPPSQKNEGSRRIVCAPVEMQDRSPECFLICTFSYAGQGPPGSPHPDPFGFLQKALFQWHAEVTEAFRRATVIPEPSPMTPRGETRPLPSPLSSSSPPPKLRVLLFWDFLSINRTAGQTQTPIPILQGLPLLYGSRHPNVAFLQHCPTAEEAAFLTSQIQMMQQQTPHASDLLRGLPHLRGWPQFEAALSSFKPPKNVWTTGTEVGWMSGAKAEALAGLSFEIATFPGTSRVPYSPRDLERALDPQQGEAPLFRDRRDAPLLVQVYTEGVGMLALSLKQICLRGVRLVSPHTPSAGVGMPPRGPGGSGLSAVERLSRFLSFLKDSTEMRGGRRGCALADLDLTDTGIGDPELATLGPSMALLPSIRRVALARVRSDPSDCIAPLTPVGLSYYCGPLLKAVVEENTALEMAKDTDGGGQEYPVAVAQRAWLEYLDLSGVLDAPPGPGGVSQWGGNVSSSVPSPARGGDGFLPVLEPLFRELPALVVRPDPLDAGQLLESKWEWPAVVYAHNRSAMTVQSSDSESEGEGGRTGPMEGNIGQEGNANPPLPIAALAGPGVNDDSTSS</sequence>
<evidence type="ECO:0000313" key="2">
    <source>
        <dbReference type="EMBL" id="CUC09849.1"/>
    </source>
</evidence>
<feature type="region of interest" description="Disordered" evidence="1">
    <location>
        <begin position="275"/>
        <end position="298"/>
    </location>
</feature>
<feature type="compositionally biased region" description="Basic and acidic residues" evidence="1">
    <location>
        <begin position="44"/>
        <end position="53"/>
    </location>
</feature>
<dbReference type="VEuPathDB" id="CryptoDB:Cvel_24582"/>
<dbReference type="AlphaFoldDB" id="A0A0K6S8D3"/>
<organism evidence="2">
    <name type="scientific">Chromera velia CCMP2878</name>
    <dbReference type="NCBI Taxonomy" id="1169474"/>
    <lineage>
        <taxon>Eukaryota</taxon>
        <taxon>Sar</taxon>
        <taxon>Alveolata</taxon>
        <taxon>Colpodellida</taxon>
        <taxon>Chromeraceae</taxon>
        <taxon>Chromera</taxon>
    </lineage>
</organism>
<dbReference type="EMBL" id="CDMZ01001848">
    <property type="protein sequence ID" value="CUC09849.1"/>
    <property type="molecule type" value="Genomic_DNA"/>
</dbReference>
<gene>
    <name evidence="2" type="ORF">Cvel_24582.t1</name>
</gene>
<feature type="compositionally biased region" description="Low complexity" evidence="1">
    <location>
        <begin position="742"/>
        <end position="757"/>
    </location>
</feature>
<proteinExistence type="predicted"/>
<evidence type="ECO:0000256" key="1">
    <source>
        <dbReference type="SAM" id="MobiDB-lite"/>
    </source>
</evidence>
<name>A0A0K6S8D3_9ALVE</name>
<accession>A0A0K6S8D3</accession>
<reference evidence="2" key="1">
    <citation type="submission" date="2014-11" db="EMBL/GenBank/DDBJ databases">
        <title>Molecular phylogeny of cliff fern family Woodsiaceae with morphological implications.</title>
        <authorList>
            <person name="Shao Y.-Z."/>
            <person name="Wei R."/>
            <person name="Zhang X.-C."/>
        </authorList>
    </citation>
    <scope>NUCLEOTIDE SEQUENCE</scope>
</reference>